<gene>
    <name evidence="1" type="ORF">OHA22_15900</name>
</gene>
<proteinExistence type="predicted"/>
<evidence type="ECO:0008006" key="2">
    <source>
        <dbReference type="Google" id="ProtNLM"/>
    </source>
</evidence>
<protein>
    <recommendedName>
        <fullName evidence="2">DUF4034 domain-containing protein</fullName>
    </recommendedName>
</protein>
<dbReference type="EMBL" id="CP108222">
    <property type="protein sequence ID" value="WTT16904.1"/>
    <property type="molecule type" value="Genomic_DNA"/>
</dbReference>
<dbReference type="AlphaFoldDB" id="A0AAU1ZXQ6"/>
<organism evidence="1">
    <name type="scientific">Streptomyces sp. NBC_00093</name>
    <dbReference type="NCBI Taxonomy" id="2975649"/>
    <lineage>
        <taxon>Bacteria</taxon>
        <taxon>Bacillati</taxon>
        <taxon>Actinomycetota</taxon>
        <taxon>Actinomycetes</taxon>
        <taxon>Kitasatosporales</taxon>
        <taxon>Streptomycetaceae</taxon>
        <taxon>Streptomyces</taxon>
    </lineage>
</organism>
<reference evidence="1" key="1">
    <citation type="submission" date="2022-10" db="EMBL/GenBank/DDBJ databases">
        <title>The complete genomes of actinobacterial strains from the NBC collection.</title>
        <authorList>
            <person name="Joergensen T.S."/>
            <person name="Alvarez Arevalo M."/>
            <person name="Sterndorff E.B."/>
            <person name="Faurdal D."/>
            <person name="Vuksanovic O."/>
            <person name="Mourched A.-S."/>
            <person name="Charusanti P."/>
            <person name="Shaw S."/>
            <person name="Blin K."/>
            <person name="Weber T."/>
        </authorList>
    </citation>
    <scope>NUCLEOTIDE SEQUENCE</scope>
    <source>
        <strain evidence="1">NBC_00093</strain>
    </source>
</reference>
<sequence length="384" mass="41702">MTVLLWVLAILAVPTLIFVLWLGGVFVKEFFAQMSGAGGDEDGDGGAEAAEQLGLLPAERQSTKSAGPLPAGWEAALDAVRGGDKDAWKTAAELLRGIGRDWERRSLAAYLLAEIAAEDDGWLLAWEADGPHGPDDPDAALVRARSTVILAWKIRGGKLASDTTGEQFAGFHRLLQRSREEIARAAALNPDDPTPYVTEIWTALGLGYPHSEMDKLWSELTARDPHHYEAHFSALQYWCKKWRGSEQLAAEFAERAASAAPLGSLLTVLPLIAHFEHDESDDSATDRTPEMIARVNAGLADAAAADPAHPRLPELRHLLAYYLALQDRDEAAIEQFRLVDGYVDALPWRYHGTGMTARYCRIRNLAALAVTSATEGQSAEAGAS</sequence>
<evidence type="ECO:0000313" key="1">
    <source>
        <dbReference type="EMBL" id="WTT16904.1"/>
    </source>
</evidence>
<name>A0AAU1ZXQ6_9ACTN</name>
<accession>A0AAU1ZXQ6</accession>